<evidence type="ECO:0000313" key="1">
    <source>
        <dbReference type="EMBL" id="RMA41246.1"/>
    </source>
</evidence>
<dbReference type="EMBL" id="RCNT01000008">
    <property type="protein sequence ID" value="RMA41246.1"/>
    <property type="molecule type" value="Genomic_DNA"/>
</dbReference>
<protein>
    <recommendedName>
        <fullName evidence="3">Transposase</fullName>
    </recommendedName>
</protein>
<evidence type="ECO:0000313" key="2">
    <source>
        <dbReference type="Proteomes" id="UP000281343"/>
    </source>
</evidence>
<reference evidence="1 2" key="1">
    <citation type="submission" date="2018-10" db="EMBL/GenBank/DDBJ databases">
        <authorList>
            <person name="Jung H.S."/>
            <person name="Jeon C.O."/>
        </authorList>
    </citation>
    <scope>NUCLEOTIDE SEQUENCE [LARGE SCALE GENOMIC DNA]</scope>
    <source>
        <strain evidence="1 2">MA-7-27</strain>
    </source>
</reference>
<sequence>MVLKALRCDRTIQQIAARHQVHPNEVSTGKRQAVEGMDEVFAHGGKPEDPIEAEVRELHAKIGRLAIENILSEAEAMACRC</sequence>
<proteinExistence type="predicted"/>
<gene>
    <name evidence="1" type="ORF">D9R08_15430</name>
</gene>
<organism evidence="1 2">
    <name type="scientific">Rhodophyticola porphyridii</name>
    <dbReference type="NCBI Taxonomy" id="1852017"/>
    <lineage>
        <taxon>Bacteria</taxon>
        <taxon>Pseudomonadati</taxon>
        <taxon>Pseudomonadota</taxon>
        <taxon>Alphaproteobacteria</taxon>
        <taxon>Rhodobacterales</taxon>
        <taxon>Roseobacteraceae</taxon>
        <taxon>Rhodophyticola</taxon>
    </lineage>
</organism>
<dbReference type="Proteomes" id="UP000281343">
    <property type="component" value="Unassembled WGS sequence"/>
</dbReference>
<comment type="caution">
    <text evidence="1">The sequence shown here is derived from an EMBL/GenBank/DDBJ whole genome shotgun (WGS) entry which is preliminary data.</text>
</comment>
<evidence type="ECO:0008006" key="3">
    <source>
        <dbReference type="Google" id="ProtNLM"/>
    </source>
</evidence>
<dbReference type="AlphaFoldDB" id="A0A3L9Y540"/>
<accession>A0A3L9Y540</accession>
<keyword evidence="2" id="KW-1185">Reference proteome</keyword>
<name>A0A3L9Y540_9RHOB</name>